<dbReference type="RefSeq" id="WP_184015806.1">
    <property type="nucleotide sequence ID" value="NZ_JACIJC010000001.1"/>
</dbReference>
<keyword evidence="2" id="KW-0378">Hydrolase</keyword>
<accession>A0A7W9ED83</accession>
<gene>
    <name evidence="2" type="ORF">FHS49_000999</name>
</gene>
<name>A0A7W9ED83_9SPHN</name>
<sequence length="151" mass="16100">MASRFLFPALLAGVVTAGGAIGFAWPIHTEAQAEGRAVHFSLCHSGGGTNCVVDGDTIWLAGVKIRIMDIDAPETHPSKCPMEADLGGKATARLQALLNAGSFNVESRGARDTDKYGRQLRVLTRKGRSLGAKLVEEGLAREWGGARRPWC</sequence>
<comment type="caution">
    <text evidence="2">The sequence shown here is derived from an EMBL/GenBank/DDBJ whole genome shotgun (WGS) entry which is preliminary data.</text>
</comment>
<dbReference type="EMBL" id="JACIJC010000001">
    <property type="protein sequence ID" value="MBB5685008.1"/>
    <property type="molecule type" value="Genomic_DNA"/>
</dbReference>
<dbReference type="SUPFAM" id="SSF50199">
    <property type="entry name" value="Staphylococcal nuclease"/>
    <property type="match status" value="1"/>
</dbReference>
<evidence type="ECO:0000313" key="2">
    <source>
        <dbReference type="EMBL" id="MBB5685008.1"/>
    </source>
</evidence>
<dbReference type="Gene3D" id="2.40.50.90">
    <property type="match status" value="1"/>
</dbReference>
<dbReference type="PROSITE" id="PS50830">
    <property type="entry name" value="TNASE_3"/>
    <property type="match status" value="1"/>
</dbReference>
<dbReference type="GO" id="GO:0004519">
    <property type="term" value="F:endonuclease activity"/>
    <property type="evidence" value="ECO:0007669"/>
    <property type="project" value="UniProtKB-KW"/>
</dbReference>
<evidence type="ECO:0000259" key="1">
    <source>
        <dbReference type="PROSITE" id="PS50830"/>
    </source>
</evidence>
<organism evidence="2 3">
    <name type="scientific">Sphingobium boeckii</name>
    <dbReference type="NCBI Taxonomy" id="1082345"/>
    <lineage>
        <taxon>Bacteria</taxon>
        <taxon>Pseudomonadati</taxon>
        <taxon>Pseudomonadota</taxon>
        <taxon>Alphaproteobacteria</taxon>
        <taxon>Sphingomonadales</taxon>
        <taxon>Sphingomonadaceae</taxon>
        <taxon>Sphingobium</taxon>
    </lineage>
</organism>
<keyword evidence="3" id="KW-1185">Reference proteome</keyword>
<dbReference type="InterPro" id="IPR016071">
    <property type="entry name" value="Staphylococal_nuclease_OB-fold"/>
</dbReference>
<feature type="domain" description="TNase-like" evidence="1">
    <location>
        <begin position="52"/>
        <end position="141"/>
    </location>
</feature>
<dbReference type="Pfam" id="PF00565">
    <property type="entry name" value="SNase"/>
    <property type="match status" value="1"/>
</dbReference>
<dbReference type="AlphaFoldDB" id="A0A7W9ED83"/>
<dbReference type="InterPro" id="IPR035437">
    <property type="entry name" value="SNase_OB-fold_sf"/>
</dbReference>
<dbReference type="Proteomes" id="UP000549617">
    <property type="component" value="Unassembled WGS sequence"/>
</dbReference>
<evidence type="ECO:0000313" key="3">
    <source>
        <dbReference type="Proteomes" id="UP000549617"/>
    </source>
</evidence>
<protein>
    <submittedName>
        <fullName evidence="2">Endonuclease YncB(Thermonuclease family)</fullName>
    </submittedName>
</protein>
<reference evidence="2 3" key="1">
    <citation type="submission" date="2020-08" db="EMBL/GenBank/DDBJ databases">
        <title>Genomic Encyclopedia of Type Strains, Phase IV (KMG-IV): sequencing the most valuable type-strain genomes for metagenomic binning, comparative biology and taxonomic classification.</title>
        <authorList>
            <person name="Goeker M."/>
        </authorList>
    </citation>
    <scope>NUCLEOTIDE SEQUENCE [LARGE SCALE GENOMIC DNA]</scope>
    <source>
        <strain evidence="2 3">DSM 25079</strain>
    </source>
</reference>
<proteinExistence type="predicted"/>
<keyword evidence="2" id="KW-0540">Nuclease</keyword>
<keyword evidence="2" id="KW-0255">Endonuclease</keyword>